<dbReference type="Pfam" id="PF18014">
    <property type="entry name" value="Acetyltransf_18"/>
    <property type="match status" value="1"/>
</dbReference>
<dbReference type="GO" id="GO:0016747">
    <property type="term" value="F:acyltransferase activity, transferring groups other than amino-acyl groups"/>
    <property type="evidence" value="ECO:0007669"/>
    <property type="project" value="InterPro"/>
</dbReference>
<dbReference type="OrthoDB" id="510731at2"/>
<dbReference type="Pfam" id="PF08445">
    <property type="entry name" value="FR47"/>
    <property type="match status" value="1"/>
</dbReference>
<evidence type="ECO:0000259" key="1">
    <source>
        <dbReference type="PROSITE" id="PS51186"/>
    </source>
</evidence>
<dbReference type="PANTHER" id="PTHR47237">
    <property type="entry name" value="SLL0310 PROTEIN"/>
    <property type="match status" value="1"/>
</dbReference>
<accession>A0A1Q9LJN1</accession>
<comment type="caution">
    <text evidence="2">The sequence shown here is derived from an EMBL/GenBank/DDBJ whole genome shotgun (WGS) entry which is preliminary data.</text>
</comment>
<evidence type="ECO:0000313" key="3">
    <source>
        <dbReference type="Proteomes" id="UP000186040"/>
    </source>
</evidence>
<dbReference type="STRING" id="1193682.BJP25_23140"/>
<dbReference type="EMBL" id="MKQR01000017">
    <property type="protein sequence ID" value="OLR92220.1"/>
    <property type="molecule type" value="Genomic_DNA"/>
</dbReference>
<evidence type="ECO:0000313" key="2">
    <source>
        <dbReference type="EMBL" id="OLR92220.1"/>
    </source>
</evidence>
<sequence length="273" mass="28290">MSTADVRRLTLDDLGACLDLTADRDWARDERKWRLLFRVGHVVGVDAPGGGLAAVAVGSRYGERATAVGMVLVARAHERRGLGRRVVEHVLAGSGTPTAWLTATEMGRPLYESMGFRTVDHLSTYTGVPTGVAKSGVSRACTGADLDDVAALDRAAFGAPRSALVAALPGFCDDLRVVDGPGGYGGTWPSTGVTVLGPVVAATPEIGVGLLSDLAAGTTGVVRLDVGDHRPEVHAWARAHGLELRLTSDVMLLGPDLPPGPARTTTAAMQALG</sequence>
<dbReference type="InterPro" id="IPR013653">
    <property type="entry name" value="GCN5-like_dom"/>
</dbReference>
<organism evidence="2 3">
    <name type="scientific">Actinokineospora bangkokensis</name>
    <dbReference type="NCBI Taxonomy" id="1193682"/>
    <lineage>
        <taxon>Bacteria</taxon>
        <taxon>Bacillati</taxon>
        <taxon>Actinomycetota</taxon>
        <taxon>Actinomycetes</taxon>
        <taxon>Pseudonocardiales</taxon>
        <taxon>Pseudonocardiaceae</taxon>
        <taxon>Actinokineospora</taxon>
    </lineage>
</organism>
<dbReference type="InterPro" id="IPR016181">
    <property type="entry name" value="Acyl_CoA_acyltransferase"/>
</dbReference>
<proteinExistence type="predicted"/>
<protein>
    <recommendedName>
        <fullName evidence="1">N-acetyltransferase domain-containing protein</fullName>
    </recommendedName>
</protein>
<dbReference type="InterPro" id="IPR041496">
    <property type="entry name" value="YitH/HolE_GNAT"/>
</dbReference>
<name>A0A1Q9LJN1_9PSEU</name>
<gene>
    <name evidence="2" type="ORF">BJP25_23140</name>
</gene>
<dbReference type="Gene3D" id="3.40.630.30">
    <property type="match status" value="1"/>
</dbReference>
<dbReference type="AlphaFoldDB" id="A0A1Q9LJN1"/>
<dbReference type="Gene3D" id="3.40.630.90">
    <property type="match status" value="1"/>
</dbReference>
<feature type="domain" description="N-acetyltransferase" evidence="1">
    <location>
        <begin position="4"/>
        <end position="144"/>
    </location>
</feature>
<dbReference type="PROSITE" id="PS51186">
    <property type="entry name" value="GNAT"/>
    <property type="match status" value="1"/>
</dbReference>
<keyword evidence="3" id="KW-1185">Reference proteome</keyword>
<reference evidence="2 3" key="1">
    <citation type="submission" date="2016-10" db="EMBL/GenBank/DDBJ databases">
        <title>The Draft Genome Sequence of Actinokineospora bangkokensis 44EHWT reveals the biosynthetic pathway of antifungal compounds Thailandins with unusual extender unit butylmalonyl-CoA.</title>
        <authorList>
            <person name="Greule A."/>
            <person name="Intra B."/>
            <person name="Flemming S."/>
            <person name="Rommel M.G."/>
            <person name="Panbangred W."/>
            <person name="Bechthold A."/>
        </authorList>
    </citation>
    <scope>NUCLEOTIDE SEQUENCE [LARGE SCALE GENOMIC DNA]</scope>
    <source>
        <strain evidence="2 3">44EHW</strain>
    </source>
</reference>
<dbReference type="Proteomes" id="UP000186040">
    <property type="component" value="Unassembled WGS sequence"/>
</dbReference>
<dbReference type="PANTHER" id="PTHR47237:SF2">
    <property type="entry name" value="BLL4206 PROTEIN"/>
    <property type="match status" value="1"/>
</dbReference>
<dbReference type="RefSeq" id="WP_075976109.1">
    <property type="nucleotide sequence ID" value="NZ_MKQR01000017.1"/>
</dbReference>
<dbReference type="InterPro" id="IPR000182">
    <property type="entry name" value="GNAT_dom"/>
</dbReference>
<dbReference type="SUPFAM" id="SSF55729">
    <property type="entry name" value="Acyl-CoA N-acyltransferases (Nat)"/>
    <property type="match status" value="1"/>
</dbReference>
<dbReference type="InterPro" id="IPR052729">
    <property type="entry name" value="Acyl/Acetyltrans_Enzymes"/>
</dbReference>